<evidence type="ECO:0000313" key="2">
    <source>
        <dbReference type="Proteomes" id="UP001501821"/>
    </source>
</evidence>
<reference evidence="2" key="1">
    <citation type="journal article" date="2019" name="Int. J. Syst. Evol. Microbiol.">
        <title>The Global Catalogue of Microorganisms (GCM) 10K type strain sequencing project: providing services to taxonomists for standard genome sequencing and annotation.</title>
        <authorList>
            <consortium name="The Broad Institute Genomics Platform"/>
            <consortium name="The Broad Institute Genome Sequencing Center for Infectious Disease"/>
            <person name="Wu L."/>
            <person name="Ma J."/>
        </authorList>
    </citation>
    <scope>NUCLEOTIDE SEQUENCE [LARGE SCALE GENOMIC DNA]</scope>
    <source>
        <strain evidence="2">JCM 16953</strain>
    </source>
</reference>
<name>A0ABP7HV82_9ACTN</name>
<dbReference type="Proteomes" id="UP001501821">
    <property type="component" value="Unassembled WGS sequence"/>
</dbReference>
<evidence type="ECO:0000313" key="1">
    <source>
        <dbReference type="EMBL" id="GAA3801186.1"/>
    </source>
</evidence>
<protein>
    <submittedName>
        <fullName evidence="1">Uncharacterized protein</fullName>
    </submittedName>
</protein>
<organism evidence="1 2">
    <name type="scientific">Nocardioides panacisoli</name>
    <dbReference type="NCBI Taxonomy" id="627624"/>
    <lineage>
        <taxon>Bacteria</taxon>
        <taxon>Bacillati</taxon>
        <taxon>Actinomycetota</taxon>
        <taxon>Actinomycetes</taxon>
        <taxon>Propionibacteriales</taxon>
        <taxon>Nocardioidaceae</taxon>
        <taxon>Nocardioides</taxon>
    </lineage>
</organism>
<keyword evidence="2" id="KW-1185">Reference proteome</keyword>
<accession>A0ABP7HV82</accession>
<proteinExistence type="predicted"/>
<dbReference type="EMBL" id="BAABAH010000001">
    <property type="protein sequence ID" value="GAA3801186.1"/>
    <property type="molecule type" value="Genomic_DNA"/>
</dbReference>
<sequence>MSASQIVIDAESGTYTGRWHHSHNGYAGDFWTEWPTHKPGHSAVASNATPDHARQ</sequence>
<gene>
    <name evidence="1" type="ORF">GCM10022242_00150</name>
</gene>
<comment type="caution">
    <text evidence="1">The sequence shown here is derived from an EMBL/GenBank/DDBJ whole genome shotgun (WGS) entry which is preliminary data.</text>
</comment>